<feature type="domain" description="CheR-type methyltransferase" evidence="1">
    <location>
        <begin position="1"/>
        <end position="126"/>
    </location>
</feature>
<dbReference type="PANTHER" id="PTHR24422">
    <property type="entry name" value="CHEMOTAXIS PROTEIN METHYLTRANSFERASE"/>
    <property type="match status" value="1"/>
</dbReference>
<dbReference type="AlphaFoldDB" id="A0A6J6QMC0"/>
<protein>
    <submittedName>
        <fullName evidence="2">Unannotated protein</fullName>
    </submittedName>
</protein>
<dbReference type="InterPro" id="IPR029063">
    <property type="entry name" value="SAM-dependent_MTases_sf"/>
</dbReference>
<dbReference type="SMART" id="SM00138">
    <property type="entry name" value="MeTrc"/>
    <property type="match status" value="1"/>
</dbReference>
<dbReference type="EMBL" id="CAEZXR010000178">
    <property type="protein sequence ID" value="CAB4712467.1"/>
    <property type="molecule type" value="Genomic_DNA"/>
</dbReference>
<dbReference type="InterPro" id="IPR050903">
    <property type="entry name" value="Bact_Chemotaxis_MeTrfase"/>
</dbReference>
<sequence>MLDRVAAGRYSQVEMNRGMPATRLVKYFSRVGNEWEVSADLRKVVTTQQLNLAQPFPPTSTFDVIFLRNVLIYFDLDTKRDILRRMSGRVAPDGFLLLGSTETTLDLDDSWVRETTGRVVLHRPRATTSAYAAAPLRTGA</sequence>
<dbReference type="GO" id="GO:0008757">
    <property type="term" value="F:S-adenosylmethionine-dependent methyltransferase activity"/>
    <property type="evidence" value="ECO:0007669"/>
    <property type="project" value="InterPro"/>
</dbReference>
<gene>
    <name evidence="2" type="ORF">UFOPK2579_01526</name>
</gene>
<accession>A0A6J6QMC0</accession>
<dbReference type="Pfam" id="PF01739">
    <property type="entry name" value="CheR"/>
    <property type="match status" value="1"/>
</dbReference>
<dbReference type="PANTHER" id="PTHR24422:SF21">
    <property type="entry name" value="CHEMOTAXIS PROTEIN METHYLTRANSFERASE 1"/>
    <property type="match status" value="1"/>
</dbReference>
<dbReference type="SUPFAM" id="SSF53335">
    <property type="entry name" value="S-adenosyl-L-methionine-dependent methyltransferases"/>
    <property type="match status" value="1"/>
</dbReference>
<evidence type="ECO:0000259" key="1">
    <source>
        <dbReference type="PROSITE" id="PS50123"/>
    </source>
</evidence>
<dbReference type="Gene3D" id="3.40.50.150">
    <property type="entry name" value="Vaccinia Virus protein VP39"/>
    <property type="match status" value="1"/>
</dbReference>
<dbReference type="InterPro" id="IPR022642">
    <property type="entry name" value="CheR_C"/>
</dbReference>
<reference evidence="2" key="1">
    <citation type="submission" date="2020-05" db="EMBL/GenBank/DDBJ databases">
        <authorList>
            <person name="Chiriac C."/>
            <person name="Salcher M."/>
            <person name="Ghai R."/>
            <person name="Kavagutti S V."/>
        </authorList>
    </citation>
    <scope>NUCLEOTIDE SEQUENCE</scope>
</reference>
<proteinExistence type="predicted"/>
<dbReference type="PROSITE" id="PS50123">
    <property type="entry name" value="CHER"/>
    <property type="match status" value="1"/>
</dbReference>
<name>A0A6J6QMC0_9ZZZZ</name>
<organism evidence="2">
    <name type="scientific">freshwater metagenome</name>
    <dbReference type="NCBI Taxonomy" id="449393"/>
    <lineage>
        <taxon>unclassified sequences</taxon>
        <taxon>metagenomes</taxon>
        <taxon>ecological metagenomes</taxon>
    </lineage>
</organism>
<dbReference type="InterPro" id="IPR000780">
    <property type="entry name" value="CheR_MeTrfase"/>
</dbReference>
<evidence type="ECO:0000313" key="2">
    <source>
        <dbReference type="EMBL" id="CAB4712467.1"/>
    </source>
</evidence>
<dbReference type="PRINTS" id="PR00996">
    <property type="entry name" value="CHERMTFRASE"/>
</dbReference>